<feature type="compositionally biased region" description="Low complexity" evidence="1">
    <location>
        <begin position="166"/>
        <end position="182"/>
    </location>
</feature>
<organism evidence="2 3">
    <name type="scientific">Caerostris extrusa</name>
    <name type="common">Bark spider</name>
    <name type="synonym">Caerostris bankana</name>
    <dbReference type="NCBI Taxonomy" id="172846"/>
    <lineage>
        <taxon>Eukaryota</taxon>
        <taxon>Metazoa</taxon>
        <taxon>Ecdysozoa</taxon>
        <taxon>Arthropoda</taxon>
        <taxon>Chelicerata</taxon>
        <taxon>Arachnida</taxon>
        <taxon>Araneae</taxon>
        <taxon>Araneomorphae</taxon>
        <taxon>Entelegynae</taxon>
        <taxon>Araneoidea</taxon>
        <taxon>Araneidae</taxon>
        <taxon>Caerostris</taxon>
    </lineage>
</organism>
<evidence type="ECO:0000256" key="1">
    <source>
        <dbReference type="SAM" id="MobiDB-lite"/>
    </source>
</evidence>
<gene>
    <name evidence="2" type="ORF">CEXT_669391</name>
</gene>
<protein>
    <submittedName>
        <fullName evidence="2">Uncharacterized protein</fullName>
    </submittedName>
</protein>
<proteinExistence type="predicted"/>
<name>A0AAV4N870_CAEEX</name>
<accession>A0AAV4N870</accession>
<reference evidence="2 3" key="1">
    <citation type="submission" date="2021-06" db="EMBL/GenBank/DDBJ databases">
        <title>Caerostris extrusa draft genome.</title>
        <authorList>
            <person name="Kono N."/>
            <person name="Arakawa K."/>
        </authorList>
    </citation>
    <scope>NUCLEOTIDE SEQUENCE [LARGE SCALE GENOMIC DNA]</scope>
</reference>
<sequence>MGILIWATKAKQLGDEWILKRSRSSKVQRILFRVFVHEGGWGAWVDTAFSGSPGRNSFGFISMGEHLPRDHVVPEHISCCERSMRGGWRSIHLSGGRGSAYLGIRRFSGRICIPSFPRMMCCTSFPRSGQSVWGACFLGRGNASPSVLPKDIVSRKFLLKSSPVESTRPASRSRSSPSDTDL</sequence>
<dbReference type="AlphaFoldDB" id="A0AAV4N870"/>
<dbReference type="EMBL" id="BPLR01020632">
    <property type="protein sequence ID" value="GIX80912.1"/>
    <property type="molecule type" value="Genomic_DNA"/>
</dbReference>
<dbReference type="Proteomes" id="UP001054945">
    <property type="component" value="Unassembled WGS sequence"/>
</dbReference>
<comment type="caution">
    <text evidence="2">The sequence shown here is derived from an EMBL/GenBank/DDBJ whole genome shotgun (WGS) entry which is preliminary data.</text>
</comment>
<feature type="region of interest" description="Disordered" evidence="1">
    <location>
        <begin position="162"/>
        <end position="182"/>
    </location>
</feature>
<evidence type="ECO:0000313" key="3">
    <source>
        <dbReference type="Proteomes" id="UP001054945"/>
    </source>
</evidence>
<evidence type="ECO:0000313" key="2">
    <source>
        <dbReference type="EMBL" id="GIX80912.1"/>
    </source>
</evidence>
<keyword evidence="3" id="KW-1185">Reference proteome</keyword>